<gene>
    <name evidence="1" type="ORF">LXT12_26255</name>
</gene>
<organism evidence="1 2">
    <name type="scientific">Pelomonas caseinilytica</name>
    <dbReference type="NCBI Taxonomy" id="2906763"/>
    <lineage>
        <taxon>Bacteria</taxon>
        <taxon>Pseudomonadati</taxon>
        <taxon>Pseudomonadota</taxon>
        <taxon>Betaproteobacteria</taxon>
        <taxon>Burkholderiales</taxon>
        <taxon>Sphaerotilaceae</taxon>
        <taxon>Roseateles</taxon>
    </lineage>
</organism>
<name>A0ABS8XIQ6_9BURK</name>
<evidence type="ECO:0000313" key="2">
    <source>
        <dbReference type="Proteomes" id="UP001201463"/>
    </source>
</evidence>
<accession>A0ABS8XIQ6</accession>
<sequence>MKTLLIYDDPVPLNRDQHRQLRLAPAPGLFGFARGTNSVLIAGAELPLAALDFPCVFITTDGGHSLAALVGLRDHENLFVQADGSWARGAYLPAFFRRYPFVLSEAGGDPTLTVCIDRGCAGLNTEKGEALFDAEGRETPWLEEIKRFLVGFRQEMRVSRDFANHLAALGLLQDGAIEYSRDGQSAALRGFKTVSEARLRALDGATLSDLATRGWLGWIYAHLLSINQVQRLALRLDERRALDEAEREAAPAMH</sequence>
<comment type="caution">
    <text evidence="1">The sequence shown here is derived from an EMBL/GenBank/DDBJ whole genome shotgun (WGS) entry which is preliminary data.</text>
</comment>
<protein>
    <submittedName>
        <fullName evidence="1">SapC family protein</fullName>
    </submittedName>
</protein>
<dbReference type="RefSeq" id="WP_233395426.1">
    <property type="nucleotide sequence ID" value="NZ_JAJTWT010000023.1"/>
</dbReference>
<dbReference type="Proteomes" id="UP001201463">
    <property type="component" value="Unassembled WGS sequence"/>
</dbReference>
<dbReference type="EMBL" id="JAJTWT010000023">
    <property type="protein sequence ID" value="MCE4540737.1"/>
    <property type="molecule type" value="Genomic_DNA"/>
</dbReference>
<dbReference type="InterPro" id="IPR010836">
    <property type="entry name" value="SapC"/>
</dbReference>
<dbReference type="Pfam" id="PF07277">
    <property type="entry name" value="SapC"/>
    <property type="match status" value="1"/>
</dbReference>
<proteinExistence type="predicted"/>
<keyword evidence="2" id="KW-1185">Reference proteome</keyword>
<reference evidence="1 2" key="1">
    <citation type="submission" date="2021-12" db="EMBL/GenBank/DDBJ databases">
        <title>Genome seq of p7.</title>
        <authorList>
            <person name="Seo T."/>
        </authorList>
    </citation>
    <scope>NUCLEOTIDE SEQUENCE [LARGE SCALE GENOMIC DNA]</scope>
    <source>
        <strain evidence="1 2">P7</strain>
    </source>
</reference>
<evidence type="ECO:0000313" key="1">
    <source>
        <dbReference type="EMBL" id="MCE4540737.1"/>
    </source>
</evidence>